<dbReference type="Gene3D" id="1.25.40.720">
    <property type="entry name" value="Telomere length regulation protein 2, C-terminal domain"/>
    <property type="match status" value="1"/>
</dbReference>
<feature type="region of interest" description="Disordered" evidence="2">
    <location>
        <begin position="534"/>
        <end position="606"/>
    </location>
</feature>
<dbReference type="Pfam" id="PF10193">
    <property type="entry name" value="Telomere_reg-2"/>
    <property type="match status" value="1"/>
</dbReference>
<evidence type="ECO:0000313" key="4">
    <source>
        <dbReference type="EMBL" id="KKZ60075.1"/>
    </source>
</evidence>
<dbReference type="PANTHER" id="PTHR15830:SF10">
    <property type="entry name" value="TELOMERE LENGTH REGULATION PROTEIN TEL2 HOMOLOG"/>
    <property type="match status" value="1"/>
</dbReference>
<organism evidence="4 5">
    <name type="scientific">[Emmonsia] crescens</name>
    <dbReference type="NCBI Taxonomy" id="73230"/>
    <lineage>
        <taxon>Eukaryota</taxon>
        <taxon>Fungi</taxon>
        <taxon>Dikarya</taxon>
        <taxon>Ascomycota</taxon>
        <taxon>Pezizomycotina</taxon>
        <taxon>Eurotiomycetes</taxon>
        <taxon>Eurotiomycetidae</taxon>
        <taxon>Onygenales</taxon>
        <taxon>Ajellomycetaceae</taxon>
        <taxon>Emergomyces</taxon>
    </lineage>
</organism>
<evidence type="ECO:0000256" key="2">
    <source>
        <dbReference type="SAM" id="MobiDB-lite"/>
    </source>
</evidence>
<name>A0A0G2HQW9_9EURO</name>
<dbReference type="OrthoDB" id="10258062at2759"/>
<feature type="region of interest" description="Disordered" evidence="2">
    <location>
        <begin position="730"/>
        <end position="749"/>
    </location>
</feature>
<gene>
    <name evidence="4" type="ORF">EMCG_00766</name>
</gene>
<comment type="similarity">
    <text evidence="1">Belongs to the TEL2 family.</text>
</comment>
<dbReference type="PANTHER" id="PTHR15830">
    <property type="entry name" value="TELOMERE LENGTH REGULATION PROTEIN TEL2 FAMILY MEMBER"/>
    <property type="match status" value="1"/>
</dbReference>
<proteinExistence type="inferred from homology"/>
<dbReference type="EMBL" id="LCZI01001580">
    <property type="protein sequence ID" value="KKZ60075.1"/>
    <property type="molecule type" value="Genomic_DNA"/>
</dbReference>
<dbReference type="GO" id="GO:0051879">
    <property type="term" value="F:Hsp90 protein binding"/>
    <property type="evidence" value="ECO:0007669"/>
    <property type="project" value="TreeGrafter"/>
</dbReference>
<feature type="domain" description="Telomere length regulation protein conserved" evidence="3">
    <location>
        <begin position="610"/>
        <end position="721"/>
    </location>
</feature>
<comment type="caution">
    <text evidence="4">The sequence shown here is derived from an EMBL/GenBank/DDBJ whole genome shotgun (WGS) entry which is preliminary data.</text>
</comment>
<dbReference type="VEuPathDB" id="FungiDB:EMCG_00766"/>
<sequence length="995" mass="110210">MDELLIAAKTVENREELTVSQPSRPRESSSPPQEEKGRYQQIEIKSLEEALQALKSSPDKHHVVQVLAFLDPSQAPENGFNITTPSVLAAQILHSLITTTIPDHWSSLGNDNTTDPKAGHKHKPKAALLRCLSSVAGIGALVAHLRLLLAKQDSLQSEKRAGNKLIIQDLITVLSSVLKPPDVLFNTYMNISSKVERPAQRQIMWKELISLLAAGKVLSVASEGLLTIKDLKTPRSIHWIGDGNLFASWLGRCISHMVSKVQPTDSDGWNYLAQFMARSLSLGYTAQVVSEIYDALLLQEDTAPDQFSIFLDNLRRHDQILIFKSILHDLERRFLHLFPSAVGSPLDDPDKHKAIGGVSAIVATIVRDRDSLKFQLSEWLVTGLEISIKGIDFRRALLASFGNHQEPRLEILRRALEIFGDNLYIKHTPTRGQEANAQIILLTAGYAHRLCPHQLRSITQSGTYLTAISNRLAASSPRARFLGMIVGMSLSMLVDPADKAMKFDLEEMESEEALWYMSLTSVKDEVGSIKDLKHKNTQHAPKKSKHNVRKVPQVDQPKKSSQATSKVLSIGEISEESDVDDFLPYEKPDTDASDSEDDPTLINRSKPSAPVYIRDLLACLRDTDNAERYNLGISTAATLIRRKTSFGTEVAENSEALALTIGGLQDKYNLPKFQEYKLQSEIALLVAYPLTMGQWFVYTLFNADLSQSQRSTILVALGLSARELAGFGKEDSDAMGLPPTTHSSFPSKRLPSNLETTYGDMSNPINAISKKLSQATLQPLALHAADSITGPNALKVRTFSSRIEVERKRQQREQQRRQKAIPKDLHRILSDGFFFPLLNGFGVTMYSTSSSKVHNPFLIPQLLHLFIQTVTLILSTLGPNSPNLATLTHEALALLITLHNLPVATEPRVLPAILSLFLAVVDLNISAGSVGEEGLVTEFVTQVMEMREWVDGVFERASKEEEEVRMLSAGIMVKLGEVTGRYQGRLLGTNLGFGY</sequence>
<dbReference type="InterPro" id="IPR038528">
    <property type="entry name" value="TEL2_C_sf"/>
</dbReference>
<dbReference type="GO" id="GO:0042162">
    <property type="term" value="F:telomeric DNA binding"/>
    <property type="evidence" value="ECO:0007669"/>
    <property type="project" value="TreeGrafter"/>
</dbReference>
<evidence type="ECO:0000256" key="1">
    <source>
        <dbReference type="ARBA" id="ARBA00006133"/>
    </source>
</evidence>
<reference evidence="5" key="1">
    <citation type="journal article" date="2015" name="PLoS Genet.">
        <title>The dynamic genome and transcriptome of the human fungal pathogen Blastomyces and close relative Emmonsia.</title>
        <authorList>
            <person name="Munoz J.F."/>
            <person name="Gauthier G.M."/>
            <person name="Desjardins C.A."/>
            <person name="Gallo J.E."/>
            <person name="Holder J."/>
            <person name="Sullivan T.D."/>
            <person name="Marty A.J."/>
            <person name="Carmen J.C."/>
            <person name="Chen Z."/>
            <person name="Ding L."/>
            <person name="Gujja S."/>
            <person name="Magrini V."/>
            <person name="Misas E."/>
            <person name="Mitreva M."/>
            <person name="Priest M."/>
            <person name="Saif S."/>
            <person name="Whiston E.A."/>
            <person name="Young S."/>
            <person name="Zeng Q."/>
            <person name="Goldman W.E."/>
            <person name="Mardis E.R."/>
            <person name="Taylor J.W."/>
            <person name="McEwen J.G."/>
            <person name="Clay O.K."/>
            <person name="Klein B.S."/>
            <person name="Cuomo C.A."/>
        </authorList>
    </citation>
    <scope>NUCLEOTIDE SEQUENCE [LARGE SCALE GENOMIC DNA]</scope>
    <source>
        <strain evidence="5">UAMH 3008</strain>
    </source>
</reference>
<dbReference type="GO" id="GO:0051083">
    <property type="term" value="P:'de novo' cotranslational protein folding"/>
    <property type="evidence" value="ECO:0007669"/>
    <property type="project" value="TreeGrafter"/>
</dbReference>
<accession>A0A0G2HQW9</accession>
<dbReference type="InterPro" id="IPR019337">
    <property type="entry name" value="Telomere_length_regulation_dom"/>
</dbReference>
<feature type="compositionally biased region" description="Acidic residues" evidence="2">
    <location>
        <begin position="573"/>
        <end position="583"/>
    </location>
</feature>
<evidence type="ECO:0000313" key="5">
    <source>
        <dbReference type="Proteomes" id="UP000034164"/>
    </source>
</evidence>
<dbReference type="AlphaFoldDB" id="A0A0G2HQW9"/>
<protein>
    <recommendedName>
        <fullName evidence="3">Telomere length regulation protein conserved domain-containing protein</fullName>
    </recommendedName>
</protein>
<feature type="compositionally biased region" description="Low complexity" evidence="2">
    <location>
        <begin position="20"/>
        <end position="32"/>
    </location>
</feature>
<feature type="compositionally biased region" description="Basic residues" evidence="2">
    <location>
        <begin position="534"/>
        <end position="549"/>
    </location>
</feature>
<evidence type="ECO:0000259" key="3">
    <source>
        <dbReference type="Pfam" id="PF10193"/>
    </source>
</evidence>
<dbReference type="Proteomes" id="UP000034164">
    <property type="component" value="Unassembled WGS sequence"/>
</dbReference>
<dbReference type="InterPro" id="IPR051970">
    <property type="entry name" value="TEL2_Regulation"/>
</dbReference>
<feature type="region of interest" description="Disordered" evidence="2">
    <location>
        <begin position="9"/>
        <end position="39"/>
    </location>
</feature>
<dbReference type="GO" id="GO:0005829">
    <property type="term" value="C:cytosol"/>
    <property type="evidence" value="ECO:0007669"/>
    <property type="project" value="TreeGrafter"/>
</dbReference>